<proteinExistence type="predicted"/>
<dbReference type="InterPro" id="IPR001387">
    <property type="entry name" value="Cro/C1-type_HTH"/>
</dbReference>
<dbReference type="SMART" id="SM00530">
    <property type="entry name" value="HTH_XRE"/>
    <property type="match status" value="1"/>
</dbReference>
<organism evidence="3 4">
    <name type="scientific">Pelomonas aquatica</name>
    <dbReference type="NCBI Taxonomy" id="431058"/>
    <lineage>
        <taxon>Bacteria</taxon>
        <taxon>Pseudomonadati</taxon>
        <taxon>Pseudomonadota</taxon>
        <taxon>Betaproteobacteria</taxon>
        <taxon>Burkholderiales</taxon>
        <taxon>Sphaerotilaceae</taxon>
        <taxon>Roseateles</taxon>
    </lineage>
</organism>
<feature type="domain" description="HTH cro/C1-type" evidence="2">
    <location>
        <begin position="71"/>
        <end position="106"/>
    </location>
</feature>
<gene>
    <name evidence="3" type="ORF">EXJ73_16145</name>
</gene>
<name>A0A9X4LJR6_9BURK</name>
<reference evidence="3" key="1">
    <citation type="submission" date="2019-02" db="EMBL/GenBank/DDBJ databases">
        <title>Draft genome of the type strain Pelomonas aquatica CCUG 52575T.</title>
        <authorList>
            <person name="Gomila M."/>
            <person name="Lalucat J."/>
        </authorList>
    </citation>
    <scope>NUCLEOTIDE SEQUENCE</scope>
    <source>
        <strain evidence="3">CCUG 52575</strain>
    </source>
</reference>
<dbReference type="CDD" id="cd00093">
    <property type="entry name" value="HTH_XRE"/>
    <property type="match status" value="1"/>
</dbReference>
<dbReference type="RefSeq" id="WP_268153540.1">
    <property type="nucleotide sequence ID" value="NZ_JAPPUW010000024.1"/>
</dbReference>
<dbReference type="EMBL" id="SGUG01000025">
    <property type="protein sequence ID" value="MDG0863994.1"/>
    <property type="molecule type" value="Genomic_DNA"/>
</dbReference>
<evidence type="ECO:0000256" key="1">
    <source>
        <dbReference type="SAM" id="MobiDB-lite"/>
    </source>
</evidence>
<sequence length="168" mass="18069">MIDTPQPQGGDATSAAPENTKFNPPSMPASSGMPPESMLGRRLHTARNHYKLSAEALSRLSKLVDVPEGRGVSPPSISRYESGEALPGARELRLLCESLEVSPHWLIYGEVMSGGVSAVEQALLDALRVFVASTKDDANVGGAPLSTTLAFFAQQEREQRLKEARRPT</sequence>
<keyword evidence="4" id="KW-1185">Reference proteome</keyword>
<dbReference type="InterPro" id="IPR010982">
    <property type="entry name" value="Lambda_DNA-bd_dom_sf"/>
</dbReference>
<evidence type="ECO:0000259" key="2">
    <source>
        <dbReference type="PROSITE" id="PS50943"/>
    </source>
</evidence>
<dbReference type="AlphaFoldDB" id="A0A9X4LJR6"/>
<protein>
    <submittedName>
        <fullName evidence="3">XRE family transcriptional regulator</fullName>
    </submittedName>
</protein>
<dbReference type="Pfam" id="PF13560">
    <property type="entry name" value="HTH_31"/>
    <property type="match status" value="1"/>
</dbReference>
<evidence type="ECO:0000313" key="3">
    <source>
        <dbReference type="EMBL" id="MDG0863994.1"/>
    </source>
</evidence>
<dbReference type="Proteomes" id="UP001152766">
    <property type="component" value="Unassembled WGS sequence"/>
</dbReference>
<comment type="caution">
    <text evidence="3">The sequence shown here is derived from an EMBL/GenBank/DDBJ whole genome shotgun (WGS) entry which is preliminary data.</text>
</comment>
<dbReference type="PROSITE" id="PS50943">
    <property type="entry name" value="HTH_CROC1"/>
    <property type="match status" value="1"/>
</dbReference>
<dbReference type="GO" id="GO:0003677">
    <property type="term" value="F:DNA binding"/>
    <property type="evidence" value="ECO:0007669"/>
    <property type="project" value="InterPro"/>
</dbReference>
<feature type="compositionally biased region" description="Low complexity" evidence="1">
    <location>
        <begin position="28"/>
        <end position="38"/>
    </location>
</feature>
<dbReference type="SUPFAM" id="SSF47413">
    <property type="entry name" value="lambda repressor-like DNA-binding domains"/>
    <property type="match status" value="1"/>
</dbReference>
<evidence type="ECO:0000313" key="4">
    <source>
        <dbReference type="Proteomes" id="UP001152766"/>
    </source>
</evidence>
<feature type="region of interest" description="Disordered" evidence="1">
    <location>
        <begin position="1"/>
        <end position="44"/>
    </location>
</feature>
<accession>A0A9X4LJR6</accession>
<dbReference type="Gene3D" id="1.10.260.40">
    <property type="entry name" value="lambda repressor-like DNA-binding domains"/>
    <property type="match status" value="1"/>
</dbReference>